<keyword evidence="7" id="KW-1185">Reference proteome</keyword>
<evidence type="ECO:0000259" key="4">
    <source>
        <dbReference type="Pfam" id="PF00669"/>
    </source>
</evidence>
<evidence type="ECO:0000256" key="2">
    <source>
        <dbReference type="ARBA" id="ARBA00005709"/>
    </source>
</evidence>
<sequence length="305" mass="33843">MRVTQSMLSSNMLRNLSSSYTKMGVLQEQLNTGKKISRPSQDPVVAMKGIGFRSDLNRVEQFERNLGEANNWLDSSDDGLDKVGQALHRVRELILDAANDTKTPDDRDKIAKEIDQIKLQIRDLGNTKIGDKFIFSGTKTLSPLYDPNGTAPLYDANGFLDPTNPGVMEDVNIEINAGVELPVNTNGIGIFNEIDDMMKQLQTALEDEKITGVKGDYDALLGLADKNTDLVLSARSQIGARQNRVEMMENRLSSQNIIVTKQMSENEDVEYEKAITDLITQESIHRAGLAVGSRIIQPSLVDFLR</sequence>
<comment type="caution">
    <text evidence="6">The sequence shown here is derived from an EMBL/GenBank/DDBJ whole genome shotgun (WGS) entry which is preliminary data.</text>
</comment>
<dbReference type="OrthoDB" id="9758307at2"/>
<feature type="domain" description="Flagellin N-terminal" evidence="4">
    <location>
        <begin position="5"/>
        <end position="140"/>
    </location>
</feature>
<evidence type="ECO:0000313" key="7">
    <source>
        <dbReference type="Proteomes" id="UP000316626"/>
    </source>
</evidence>
<dbReference type="Pfam" id="PF00669">
    <property type="entry name" value="Flagellin_N"/>
    <property type="match status" value="1"/>
</dbReference>
<dbReference type="Pfam" id="PF00700">
    <property type="entry name" value="Flagellin_C"/>
    <property type="match status" value="1"/>
</dbReference>
<dbReference type="NCBIfam" id="TIGR02550">
    <property type="entry name" value="flagell_flgL"/>
    <property type="match status" value="1"/>
</dbReference>
<comment type="subcellular location">
    <subcellularLocation>
        <location evidence="1">Bacterial flagellum</location>
    </subcellularLocation>
</comment>
<dbReference type="InterPro" id="IPR013384">
    <property type="entry name" value="Flagell_FlgL"/>
</dbReference>
<dbReference type="PANTHER" id="PTHR42792">
    <property type="entry name" value="FLAGELLIN"/>
    <property type="match status" value="1"/>
</dbReference>
<evidence type="ECO:0000256" key="3">
    <source>
        <dbReference type="ARBA" id="ARBA00023143"/>
    </source>
</evidence>
<dbReference type="RefSeq" id="WP_142644062.1">
    <property type="nucleotide sequence ID" value="NZ_VDGI01000027.1"/>
</dbReference>
<dbReference type="SUPFAM" id="SSF64518">
    <property type="entry name" value="Phase 1 flagellin"/>
    <property type="match status" value="1"/>
</dbReference>
<dbReference type="Gene3D" id="1.20.1330.10">
    <property type="entry name" value="f41 fragment of flagellin, N-terminal domain"/>
    <property type="match status" value="1"/>
</dbReference>
<dbReference type="EMBL" id="VDGI01000027">
    <property type="protein sequence ID" value="TQR17373.1"/>
    <property type="molecule type" value="Genomic_DNA"/>
</dbReference>
<proteinExistence type="inferred from homology"/>
<dbReference type="Proteomes" id="UP000316626">
    <property type="component" value="Unassembled WGS sequence"/>
</dbReference>
<keyword evidence="6" id="KW-0969">Cilium</keyword>
<dbReference type="InterPro" id="IPR001029">
    <property type="entry name" value="Flagellin_N"/>
</dbReference>
<reference evidence="6 7" key="1">
    <citation type="submission" date="2019-06" db="EMBL/GenBank/DDBJ databases">
        <title>Psychrobacillus vulpis sp. nov., a new species isolated from feces of a red fox that inhabits in The Tablas de Daimiel Natural Park, Albacete, Spain.</title>
        <authorList>
            <person name="Rodriguez M."/>
            <person name="Reina J.C."/>
            <person name="Bejar V."/>
            <person name="Llamas I."/>
        </authorList>
    </citation>
    <scope>NUCLEOTIDE SEQUENCE [LARGE SCALE GENOMIC DNA]</scope>
    <source>
        <strain evidence="6 7">Z8</strain>
    </source>
</reference>
<gene>
    <name evidence="6" type="primary">flgL</name>
    <name evidence="6" type="ORF">FG384_17945</name>
</gene>
<feature type="domain" description="Flagellin C-terminal" evidence="5">
    <location>
        <begin position="224"/>
        <end position="304"/>
    </location>
</feature>
<keyword evidence="3" id="KW-0975">Bacterial flagellum</keyword>
<protein>
    <submittedName>
        <fullName evidence="6">Flagellar hook-associated protein FlgL</fullName>
    </submittedName>
</protein>
<dbReference type="GO" id="GO:0005198">
    <property type="term" value="F:structural molecule activity"/>
    <property type="evidence" value="ECO:0007669"/>
    <property type="project" value="InterPro"/>
</dbReference>
<dbReference type="GO" id="GO:0071973">
    <property type="term" value="P:bacterial-type flagellum-dependent cell motility"/>
    <property type="evidence" value="ECO:0007669"/>
    <property type="project" value="InterPro"/>
</dbReference>
<dbReference type="GO" id="GO:0009424">
    <property type="term" value="C:bacterial-type flagellum hook"/>
    <property type="evidence" value="ECO:0007669"/>
    <property type="project" value="InterPro"/>
</dbReference>
<dbReference type="InterPro" id="IPR046358">
    <property type="entry name" value="Flagellin_C"/>
</dbReference>
<name>A0A544TIV9_9BACI</name>
<evidence type="ECO:0000256" key="1">
    <source>
        <dbReference type="ARBA" id="ARBA00004365"/>
    </source>
</evidence>
<dbReference type="InterPro" id="IPR001492">
    <property type="entry name" value="Flagellin"/>
</dbReference>
<keyword evidence="6" id="KW-0966">Cell projection</keyword>
<keyword evidence="6" id="KW-0282">Flagellum</keyword>
<dbReference type="PANTHER" id="PTHR42792:SF1">
    <property type="entry name" value="FLAGELLAR HOOK-ASSOCIATED PROTEIN 3"/>
    <property type="match status" value="1"/>
</dbReference>
<dbReference type="AlphaFoldDB" id="A0A544TIV9"/>
<accession>A0A544TIV9</accession>
<organism evidence="6 7">
    <name type="scientific">Psychrobacillus vulpis</name>
    <dbReference type="NCBI Taxonomy" id="2325572"/>
    <lineage>
        <taxon>Bacteria</taxon>
        <taxon>Bacillati</taxon>
        <taxon>Bacillota</taxon>
        <taxon>Bacilli</taxon>
        <taxon>Bacillales</taxon>
        <taxon>Bacillaceae</taxon>
        <taxon>Psychrobacillus</taxon>
    </lineage>
</organism>
<evidence type="ECO:0000259" key="5">
    <source>
        <dbReference type="Pfam" id="PF00700"/>
    </source>
</evidence>
<evidence type="ECO:0000313" key="6">
    <source>
        <dbReference type="EMBL" id="TQR17373.1"/>
    </source>
</evidence>
<comment type="similarity">
    <text evidence="2">Belongs to the bacterial flagellin family.</text>
</comment>